<dbReference type="EMBL" id="CM002803">
    <property type="protein sequence ID" value="KEI67176.1"/>
    <property type="molecule type" value="Genomic_DNA"/>
</dbReference>
<evidence type="ECO:0000313" key="2">
    <source>
        <dbReference type="Proteomes" id="UP000027395"/>
    </source>
</evidence>
<proteinExistence type="predicted"/>
<dbReference type="PIRSF" id="PIRSF022704">
    <property type="entry name" value="UCP022704"/>
    <property type="match status" value="1"/>
</dbReference>
<dbReference type="InterPro" id="IPR009784">
    <property type="entry name" value="DUF1349"/>
</dbReference>
<organism evidence="1 2">
    <name type="scientific">Planktothrix agardhii (strain NIVA-CYA 126/8)</name>
    <dbReference type="NCBI Taxonomy" id="388467"/>
    <lineage>
        <taxon>Bacteria</taxon>
        <taxon>Bacillati</taxon>
        <taxon>Cyanobacteriota</taxon>
        <taxon>Cyanophyceae</taxon>
        <taxon>Oscillatoriophycideae</taxon>
        <taxon>Oscillatoriales</taxon>
        <taxon>Microcoleaceae</taxon>
        <taxon>Planktothrix</taxon>
    </lineage>
</organism>
<keyword evidence="2" id="KW-1185">Reference proteome</keyword>
<dbReference type="SUPFAM" id="SSF49899">
    <property type="entry name" value="Concanavalin A-like lectins/glucanases"/>
    <property type="match status" value="1"/>
</dbReference>
<evidence type="ECO:0000313" key="1">
    <source>
        <dbReference type="EMBL" id="KEI67176.1"/>
    </source>
</evidence>
<dbReference type="Pfam" id="PF07081">
    <property type="entry name" value="DUF1349"/>
    <property type="match status" value="1"/>
</dbReference>
<dbReference type="RefSeq" id="WP_042154189.1">
    <property type="nucleotide sequence ID" value="NZ_CM002803.1"/>
</dbReference>
<accession>A0A073CGB4</accession>
<dbReference type="Gene3D" id="2.60.120.200">
    <property type="match status" value="1"/>
</dbReference>
<dbReference type="InterPro" id="IPR015987">
    <property type="entry name" value="UCP022704"/>
</dbReference>
<dbReference type="STRING" id="388467.A19Y_2237"/>
<dbReference type="AlphaFoldDB" id="A0A073CGB4"/>
<protein>
    <recommendedName>
        <fullName evidence="3">DUF1349 domain-containing protein</fullName>
    </recommendedName>
</protein>
<dbReference type="PANTHER" id="PTHR35332:SF2">
    <property type="entry name" value="REGULATION OF ENOLASE PROTEIN 1"/>
    <property type="match status" value="1"/>
</dbReference>
<dbReference type="eggNOG" id="COG3506">
    <property type="taxonomic scope" value="Bacteria"/>
</dbReference>
<dbReference type="HOGENOM" id="CLU_082825_0_0_3"/>
<reference evidence="1 2" key="1">
    <citation type="journal article" date="2014" name="Appl. Environ. Microbiol.">
        <title>Elucidation of insertion elements encoded on plasmids and in vitro construction of shuttle vectors from the toxic cyanobacterium Planktothrix.</title>
        <authorList>
            <person name="Christiansen G."/>
            <person name="Goesmann A."/>
            <person name="Kurmayer R."/>
        </authorList>
    </citation>
    <scope>NUCLEOTIDE SEQUENCE [LARGE SCALE GENOMIC DNA]</scope>
    <source>
        <strain evidence="1 2">NIVA-CYA 126/8</strain>
    </source>
</reference>
<dbReference type="Proteomes" id="UP000027395">
    <property type="component" value="Chromosome"/>
</dbReference>
<gene>
    <name evidence="1" type="ORF">A19Y_2237</name>
</gene>
<dbReference type="PANTHER" id="PTHR35332">
    <property type="entry name" value="REGULATION OF ENOLASE PROTEIN 1"/>
    <property type="match status" value="1"/>
</dbReference>
<sequence>MSEALSTNKIWYNQPKFWQETEDKIIVQSLGKTDFWRITHYDFIRDNGHFYYQEISGNFNLDIKITGDYQTLYDQAGLMVRESETVWLKCGIEFVEAVQNISAVITRNYSDWSVIPLSSPPVSLWLKLERRAETVEIKYSLNGQDYQLLRLGYLTSNPTVQAGLMCASPQGEGFLTTFEGFKLQMVK</sequence>
<name>A0A073CGB4_PLAA1</name>
<dbReference type="InterPro" id="IPR013320">
    <property type="entry name" value="ConA-like_dom_sf"/>
</dbReference>
<evidence type="ECO:0008006" key="3">
    <source>
        <dbReference type="Google" id="ProtNLM"/>
    </source>
</evidence>
<dbReference type="PATRIC" id="fig|388467.6.peg.2178"/>